<comment type="similarity">
    <text evidence="1">Belongs to the methyltransferase superfamily. LaeA methyltransferase family.</text>
</comment>
<name>A0AAD9SB18_PHOAM</name>
<comment type="caution">
    <text evidence="2">The sequence shown here is derived from an EMBL/GenBank/DDBJ whole genome shotgun (WGS) entry which is preliminary data.</text>
</comment>
<proteinExistence type="inferred from homology"/>
<sequence>MGIDVTNNKEGVLSYPRLTMAPTVDYVFTRDYLDNNRINLMHSFWTKVFGYTVHPKIPTNQPDLRVADVGTGTGIWLLDARDTFAPSAQLEGFDISFNATPPAGVIPSNVKFRHWDVNTDLPPDLDGVFDIVHVRFLSFVLLNDDAPAVVKKLFKMLKPGGYLQWGEADMETLRFEKCGIDAQTESLTELFKLLEIQDPRLKPTWAKGLPDLFTAAGFIDIEVDKNDCPPHWAFAFHECGLMIHELIYRKTKNVKMQDELGRLLPKAVEETRNGAYGTSIRVTVIGKKPQA</sequence>
<evidence type="ECO:0000256" key="1">
    <source>
        <dbReference type="ARBA" id="ARBA00038158"/>
    </source>
</evidence>
<keyword evidence="3" id="KW-1185">Reference proteome</keyword>
<dbReference type="EMBL" id="JAUJFL010000004">
    <property type="protein sequence ID" value="KAK2604182.1"/>
    <property type="molecule type" value="Genomic_DNA"/>
</dbReference>
<dbReference type="AlphaFoldDB" id="A0AAD9SB18"/>
<dbReference type="Proteomes" id="UP001265746">
    <property type="component" value="Unassembled WGS sequence"/>
</dbReference>
<gene>
    <name evidence="2" type="ORF">N8I77_007132</name>
</gene>
<organism evidence="2 3">
    <name type="scientific">Phomopsis amygdali</name>
    <name type="common">Fusicoccum amygdali</name>
    <dbReference type="NCBI Taxonomy" id="1214568"/>
    <lineage>
        <taxon>Eukaryota</taxon>
        <taxon>Fungi</taxon>
        <taxon>Dikarya</taxon>
        <taxon>Ascomycota</taxon>
        <taxon>Pezizomycotina</taxon>
        <taxon>Sordariomycetes</taxon>
        <taxon>Sordariomycetidae</taxon>
        <taxon>Diaporthales</taxon>
        <taxon>Diaporthaceae</taxon>
        <taxon>Diaporthe</taxon>
    </lineage>
</organism>
<dbReference type="PANTHER" id="PTHR43591:SF96">
    <property type="entry name" value="PUTATIVE-RELATED"/>
    <property type="match status" value="1"/>
</dbReference>
<reference evidence="2" key="1">
    <citation type="submission" date="2023-06" db="EMBL/GenBank/DDBJ databases">
        <authorList>
            <person name="Noh H."/>
        </authorList>
    </citation>
    <scope>NUCLEOTIDE SEQUENCE</scope>
    <source>
        <strain evidence="2">DUCC20226</strain>
    </source>
</reference>
<dbReference type="CDD" id="cd02440">
    <property type="entry name" value="AdoMet_MTases"/>
    <property type="match status" value="1"/>
</dbReference>
<evidence type="ECO:0000313" key="2">
    <source>
        <dbReference type="EMBL" id="KAK2604182.1"/>
    </source>
</evidence>
<accession>A0AAD9SB18</accession>
<dbReference type="Gene3D" id="3.40.50.150">
    <property type="entry name" value="Vaccinia Virus protein VP39"/>
    <property type="match status" value="1"/>
</dbReference>
<protein>
    <submittedName>
        <fullName evidence="2">Uncharacterized protein</fullName>
    </submittedName>
</protein>
<evidence type="ECO:0000313" key="3">
    <source>
        <dbReference type="Proteomes" id="UP001265746"/>
    </source>
</evidence>
<dbReference type="InterPro" id="IPR029063">
    <property type="entry name" value="SAM-dependent_MTases_sf"/>
</dbReference>
<dbReference type="PANTHER" id="PTHR43591">
    <property type="entry name" value="METHYLTRANSFERASE"/>
    <property type="match status" value="1"/>
</dbReference>
<dbReference type="Pfam" id="PF13489">
    <property type="entry name" value="Methyltransf_23"/>
    <property type="match status" value="1"/>
</dbReference>
<dbReference type="SUPFAM" id="SSF53335">
    <property type="entry name" value="S-adenosyl-L-methionine-dependent methyltransferases"/>
    <property type="match status" value="1"/>
</dbReference>